<gene>
    <name evidence="9" type="ORF">D9V32_03745</name>
</gene>
<reference evidence="9 10" key="1">
    <citation type="submission" date="2018-10" db="EMBL/GenBank/DDBJ databases">
        <authorList>
            <person name="Li J."/>
        </authorList>
    </citation>
    <scope>NUCLEOTIDE SEQUENCE [LARGE SCALE GENOMIC DNA]</scope>
    <source>
        <strain evidence="9 10">IF 016277</strain>
    </source>
</reference>
<keyword evidence="3" id="KW-0813">Transport</keyword>
<feature type="transmembrane region" description="Helical" evidence="8">
    <location>
        <begin position="163"/>
        <end position="184"/>
    </location>
</feature>
<dbReference type="InterPro" id="IPR051629">
    <property type="entry name" value="Sulfite_efflux_TDT"/>
</dbReference>
<feature type="transmembrane region" description="Helical" evidence="8">
    <location>
        <begin position="127"/>
        <end position="151"/>
    </location>
</feature>
<evidence type="ECO:0000256" key="1">
    <source>
        <dbReference type="ARBA" id="ARBA00004651"/>
    </source>
</evidence>
<keyword evidence="5 8" id="KW-0812">Transmembrane</keyword>
<dbReference type="InterPro" id="IPR004695">
    <property type="entry name" value="SLAC1/Mae1/Ssu1/TehA"/>
</dbReference>
<feature type="transmembrane region" description="Helical" evidence="8">
    <location>
        <begin position="95"/>
        <end position="115"/>
    </location>
</feature>
<dbReference type="InterPro" id="IPR038665">
    <property type="entry name" value="Voltage-dep_anion_channel_sf"/>
</dbReference>
<dbReference type="RefSeq" id="WP_121647576.1">
    <property type="nucleotide sequence ID" value="NZ_RCUX01000003.1"/>
</dbReference>
<evidence type="ECO:0000256" key="5">
    <source>
        <dbReference type="ARBA" id="ARBA00022692"/>
    </source>
</evidence>
<feature type="transmembrane region" description="Helical" evidence="8">
    <location>
        <begin position="196"/>
        <end position="220"/>
    </location>
</feature>
<proteinExistence type="inferred from homology"/>
<protein>
    <submittedName>
        <fullName evidence="9">C4-dicarboxylate ABC transporter</fullName>
    </submittedName>
</protein>
<feature type="transmembrane region" description="Helical" evidence="8">
    <location>
        <begin position="334"/>
        <end position="355"/>
    </location>
</feature>
<evidence type="ECO:0000313" key="10">
    <source>
        <dbReference type="Proteomes" id="UP000272503"/>
    </source>
</evidence>
<evidence type="ECO:0000256" key="3">
    <source>
        <dbReference type="ARBA" id="ARBA00022448"/>
    </source>
</evidence>
<evidence type="ECO:0000256" key="8">
    <source>
        <dbReference type="SAM" id="Phobius"/>
    </source>
</evidence>
<sequence>MTLTRAPSPSRTRIAQIPPTVQNLTPNWFATVMGTGIVATAAATLPQRTPWLLEAARVVWVLTALVLITLTIATVRHHARYPGVARSHHRHPVFAHFYGAIPMAVLTVGSGALLLGEPILGDARLPAAWTCWILGTVLGIACAALIPLLSFTGALRLRAEDAFGGWLMSVVPPMVSATGGALLAPTLPTAGQRVSLMLVCAALFGMSMIASLIIIGFIWMRLLRHGVGASAGVPTLWIVLGPLGQSVTAVTALAAAAHGTLAPEHASVADVLAVAWGVPVLGFALLWAVIAGTITVRTLRSGLPFSLTWWSLTFPVGTCVTGLSGLAARTGSPVLATLALCGYVVLVCAWAIVAVRTLRGALITRALLAAPVPQTQNTPS</sequence>
<dbReference type="EMBL" id="RCUX01000003">
    <property type="protein sequence ID" value="RLP76766.1"/>
    <property type="molecule type" value="Genomic_DNA"/>
</dbReference>
<keyword evidence="7 8" id="KW-0472">Membrane</keyword>
<name>A0A3L7A8N4_9MICO</name>
<dbReference type="AlphaFoldDB" id="A0A3L7A8N4"/>
<dbReference type="Proteomes" id="UP000272503">
    <property type="component" value="Unassembled WGS sequence"/>
</dbReference>
<comment type="caution">
    <text evidence="9">The sequence shown here is derived from an EMBL/GenBank/DDBJ whole genome shotgun (WGS) entry which is preliminary data.</text>
</comment>
<comment type="subcellular location">
    <subcellularLocation>
        <location evidence="1">Cell membrane</location>
        <topology evidence="1">Multi-pass membrane protein</topology>
    </subcellularLocation>
</comment>
<dbReference type="Gene3D" id="1.50.10.150">
    <property type="entry name" value="Voltage-dependent anion channel"/>
    <property type="match status" value="1"/>
</dbReference>
<organism evidence="9 10">
    <name type="scientific">Mycetocola tolaasinivorans</name>
    <dbReference type="NCBI Taxonomy" id="76635"/>
    <lineage>
        <taxon>Bacteria</taxon>
        <taxon>Bacillati</taxon>
        <taxon>Actinomycetota</taxon>
        <taxon>Actinomycetes</taxon>
        <taxon>Micrococcales</taxon>
        <taxon>Microbacteriaceae</taxon>
        <taxon>Mycetocola</taxon>
    </lineage>
</organism>
<dbReference type="GO" id="GO:0005886">
    <property type="term" value="C:plasma membrane"/>
    <property type="evidence" value="ECO:0007669"/>
    <property type="project" value="UniProtKB-SubCell"/>
</dbReference>
<feature type="transmembrane region" description="Helical" evidence="8">
    <location>
        <begin position="273"/>
        <end position="295"/>
    </location>
</feature>
<dbReference type="CDD" id="cd09320">
    <property type="entry name" value="TDT_like_2"/>
    <property type="match status" value="1"/>
</dbReference>
<evidence type="ECO:0000256" key="4">
    <source>
        <dbReference type="ARBA" id="ARBA00022475"/>
    </source>
</evidence>
<evidence type="ECO:0000256" key="7">
    <source>
        <dbReference type="ARBA" id="ARBA00023136"/>
    </source>
</evidence>
<keyword evidence="6 8" id="KW-1133">Transmembrane helix</keyword>
<evidence type="ECO:0000256" key="2">
    <source>
        <dbReference type="ARBA" id="ARBA00008566"/>
    </source>
</evidence>
<keyword evidence="10" id="KW-1185">Reference proteome</keyword>
<feature type="transmembrane region" description="Helical" evidence="8">
    <location>
        <begin position="307"/>
        <end position="328"/>
    </location>
</feature>
<dbReference type="PANTHER" id="PTHR31686">
    <property type="match status" value="1"/>
</dbReference>
<feature type="transmembrane region" description="Helical" evidence="8">
    <location>
        <begin position="28"/>
        <end position="46"/>
    </location>
</feature>
<dbReference type="PANTHER" id="PTHR31686:SF1">
    <property type="entry name" value="SULFITE EFFLUX PUMP SSU1"/>
    <property type="match status" value="1"/>
</dbReference>
<feature type="transmembrane region" description="Helical" evidence="8">
    <location>
        <begin position="58"/>
        <end position="75"/>
    </location>
</feature>
<dbReference type="Pfam" id="PF03595">
    <property type="entry name" value="SLAC1"/>
    <property type="match status" value="1"/>
</dbReference>
<accession>A0A3L7A8N4</accession>
<evidence type="ECO:0000313" key="9">
    <source>
        <dbReference type="EMBL" id="RLP76766.1"/>
    </source>
</evidence>
<evidence type="ECO:0000256" key="6">
    <source>
        <dbReference type="ARBA" id="ARBA00022989"/>
    </source>
</evidence>
<comment type="similarity">
    <text evidence="2">Belongs to the tellurite-resistance/dicarboxylate transporter (TDT) family.</text>
</comment>
<dbReference type="OrthoDB" id="958273at2"/>
<dbReference type="GO" id="GO:0055085">
    <property type="term" value="P:transmembrane transport"/>
    <property type="evidence" value="ECO:0007669"/>
    <property type="project" value="InterPro"/>
</dbReference>
<keyword evidence="4" id="KW-1003">Cell membrane</keyword>